<sequence length="363" mass="38704">MTTEHLNPCAAIATDVAVIGAGAAGMFQVFQLGLQGLHVHLIDALPHLGGQCAELYPHKPIYDLPGIKTCTGAELVERLREQIAPFAPTLHLGQQVQTLQQQDDGRWLLGTTAGTQLLAKAVVIAAGVGSFVPKTIKVEGIEALVGHSVHYHPADLGRLPLQGQQVLVHGGDELAVQAAIDALAYQPASVTLMHRRAVFNAPQALLDQLQAQQDAGRIQVLAAQPLALQATGTNLQSVEVSLPDGSTQTLPVQQWLAYQGISPKLGPVADWGLELVKKQLPVHTGTFVTEAPGIYAVGDINTYPGKRKLLLCAFHEATLAAFSIVEYLTGEPVLLQYTTTSTKLHERLGVQHQSFTEQAKTAG</sequence>
<dbReference type="InterPro" id="IPR050097">
    <property type="entry name" value="Ferredoxin-NADP_redctase_2"/>
</dbReference>
<organism evidence="8 9">
    <name type="scientific">Comamonas kerstersii</name>
    <dbReference type="NCBI Taxonomy" id="225992"/>
    <lineage>
        <taxon>Bacteria</taxon>
        <taxon>Pseudomonadati</taxon>
        <taxon>Pseudomonadota</taxon>
        <taxon>Betaproteobacteria</taxon>
        <taxon>Burkholderiales</taxon>
        <taxon>Comamonadaceae</taxon>
        <taxon>Comamonas</taxon>
    </lineage>
</organism>
<dbReference type="GO" id="GO:0004324">
    <property type="term" value="F:ferredoxin-NADP+ reductase activity"/>
    <property type="evidence" value="ECO:0007669"/>
    <property type="project" value="UniProtKB-UniRule"/>
</dbReference>
<proteinExistence type="inferred from homology"/>
<feature type="domain" description="FAD/NAD(P)-binding" evidence="6">
    <location>
        <begin position="15"/>
        <end position="304"/>
    </location>
</feature>
<dbReference type="EC" id="1.18.1.2" evidence="5"/>
<feature type="binding site" evidence="5">
    <location>
        <position position="340"/>
    </location>
    <ligand>
        <name>FAD</name>
        <dbReference type="ChEBI" id="CHEBI:57692"/>
    </ligand>
</feature>
<reference evidence="7 10" key="2">
    <citation type="submission" date="2017-03" db="EMBL/GenBank/DDBJ databases">
        <title>Rapid Whole Genome Sequencing of Comamonas kerstersii Causing Continuous ambulatory Peritoneal Dialysis-Associated Peritonitis.</title>
        <authorList>
            <person name="Zheng B."/>
        </authorList>
    </citation>
    <scope>NUCLEOTIDE SEQUENCE [LARGE SCALE GENOMIC DNA]</scope>
    <source>
        <strain evidence="7 10">8943</strain>
    </source>
</reference>
<dbReference type="Proteomes" id="UP000242792">
    <property type="component" value="Chromosome"/>
</dbReference>
<keyword evidence="9" id="KW-1185">Reference proteome</keyword>
<feature type="binding site" evidence="5">
    <location>
        <position position="43"/>
    </location>
    <ligand>
        <name>FAD</name>
        <dbReference type="ChEBI" id="CHEBI:57692"/>
    </ligand>
</feature>
<comment type="catalytic activity">
    <reaction evidence="5">
        <text>2 reduced [2Fe-2S]-[ferredoxin] + NADP(+) + H(+) = 2 oxidized [2Fe-2S]-[ferredoxin] + NADPH</text>
        <dbReference type="Rhea" id="RHEA:20125"/>
        <dbReference type="Rhea" id="RHEA-COMP:10000"/>
        <dbReference type="Rhea" id="RHEA-COMP:10001"/>
        <dbReference type="ChEBI" id="CHEBI:15378"/>
        <dbReference type="ChEBI" id="CHEBI:33737"/>
        <dbReference type="ChEBI" id="CHEBI:33738"/>
        <dbReference type="ChEBI" id="CHEBI:57783"/>
        <dbReference type="ChEBI" id="CHEBI:58349"/>
        <dbReference type="EC" id="1.18.1.2"/>
    </reaction>
</comment>
<evidence type="ECO:0000313" key="8">
    <source>
        <dbReference type="EMBL" id="KUF38764.1"/>
    </source>
</evidence>
<accession>A0A0W7YUF2</accession>
<dbReference type="SUPFAM" id="SSF51905">
    <property type="entry name" value="FAD/NAD(P)-binding domain"/>
    <property type="match status" value="2"/>
</dbReference>
<evidence type="ECO:0000256" key="3">
    <source>
        <dbReference type="ARBA" id="ARBA00022857"/>
    </source>
</evidence>
<dbReference type="AlphaFoldDB" id="A0A0W7YUF2"/>
<dbReference type="STRING" id="225992.B5M06_14235"/>
<accession>A0A1V0BH29</accession>
<dbReference type="GeneID" id="83040473"/>
<dbReference type="InterPro" id="IPR022890">
    <property type="entry name" value="Fd--NADP_Rdtase_type_2"/>
</dbReference>
<feature type="binding site" evidence="5">
    <location>
        <position position="299"/>
    </location>
    <ligand>
        <name>FAD</name>
        <dbReference type="ChEBI" id="CHEBI:57692"/>
    </ligand>
</feature>
<dbReference type="InterPro" id="IPR023753">
    <property type="entry name" value="FAD/NAD-binding_dom"/>
</dbReference>
<dbReference type="GO" id="GO:0050660">
    <property type="term" value="F:flavin adenine dinucleotide binding"/>
    <property type="evidence" value="ECO:0007669"/>
    <property type="project" value="UniProtKB-UniRule"/>
</dbReference>
<evidence type="ECO:0000256" key="2">
    <source>
        <dbReference type="ARBA" id="ARBA00022827"/>
    </source>
</evidence>
<evidence type="ECO:0000256" key="4">
    <source>
        <dbReference type="ARBA" id="ARBA00023002"/>
    </source>
</evidence>
<dbReference type="OrthoDB" id="9806179at2"/>
<comment type="subunit">
    <text evidence="5">Homodimer.</text>
</comment>
<evidence type="ECO:0000313" key="7">
    <source>
        <dbReference type="EMBL" id="AQZ99238.1"/>
    </source>
</evidence>
<keyword evidence="1 5" id="KW-0285">Flavoprotein</keyword>
<dbReference type="Gene3D" id="3.50.50.60">
    <property type="entry name" value="FAD/NAD(P)-binding domain"/>
    <property type="match status" value="2"/>
</dbReference>
<dbReference type="EMBL" id="CP020121">
    <property type="protein sequence ID" value="AQZ99238.1"/>
    <property type="molecule type" value="Genomic_DNA"/>
</dbReference>
<dbReference type="EMBL" id="LPXH01000038">
    <property type="protein sequence ID" value="KUF38764.1"/>
    <property type="molecule type" value="Genomic_DNA"/>
</dbReference>
<keyword evidence="3 5" id="KW-0521">NADP</keyword>
<comment type="caution">
    <text evidence="5">Lacks conserved residue(s) required for the propagation of feature annotation.</text>
</comment>
<keyword evidence="4 5" id="KW-0560">Oxidoreductase</keyword>
<name>A0A0W7YUF2_9BURK</name>
<dbReference type="Proteomes" id="UP000053300">
    <property type="component" value="Unassembled WGS sequence"/>
</dbReference>
<evidence type="ECO:0000256" key="5">
    <source>
        <dbReference type="HAMAP-Rule" id="MF_01685"/>
    </source>
</evidence>
<dbReference type="PANTHER" id="PTHR48105">
    <property type="entry name" value="THIOREDOXIN REDUCTASE 1-RELATED-RELATED"/>
    <property type="match status" value="1"/>
</dbReference>
<dbReference type="PRINTS" id="PR00368">
    <property type="entry name" value="FADPNR"/>
</dbReference>
<comment type="cofactor">
    <cofactor evidence="5">
        <name>FAD</name>
        <dbReference type="ChEBI" id="CHEBI:57692"/>
    </cofactor>
    <text evidence="5">Binds 1 FAD per subunit.</text>
</comment>
<protein>
    <recommendedName>
        <fullName evidence="5">Ferredoxin--NADP reductase</fullName>
        <shortName evidence="5">FNR</shortName>
        <shortName evidence="5">Fd-NADP(+) reductase</shortName>
        <ecNumber evidence="5">1.18.1.2</ecNumber>
    </recommendedName>
</protein>
<dbReference type="GO" id="GO:0050661">
    <property type="term" value="F:NADP binding"/>
    <property type="evidence" value="ECO:0007669"/>
    <property type="project" value="UniProtKB-UniRule"/>
</dbReference>
<feature type="binding site" evidence="5">
    <location>
        <position position="56"/>
    </location>
    <ligand>
        <name>FAD</name>
        <dbReference type="ChEBI" id="CHEBI:57692"/>
    </ligand>
</feature>
<dbReference type="HAMAP" id="MF_01685">
    <property type="entry name" value="FENR2"/>
    <property type="match status" value="1"/>
</dbReference>
<dbReference type="InterPro" id="IPR036188">
    <property type="entry name" value="FAD/NAD-bd_sf"/>
</dbReference>
<feature type="binding site" evidence="5">
    <location>
        <position position="96"/>
    </location>
    <ligand>
        <name>FAD</name>
        <dbReference type="ChEBI" id="CHEBI:57692"/>
    </ligand>
</feature>
<comment type="similarity">
    <text evidence="5">Belongs to the ferredoxin--NADP reductase type 2 family.</text>
</comment>
<dbReference type="KEGG" id="cke:B5M06_14235"/>
<keyword evidence="2 5" id="KW-0274">FAD</keyword>
<dbReference type="PRINTS" id="PR00469">
    <property type="entry name" value="PNDRDTASEII"/>
</dbReference>
<feature type="binding site" evidence="5">
    <location>
        <position position="131"/>
    </location>
    <ligand>
        <name>FAD</name>
        <dbReference type="ChEBI" id="CHEBI:57692"/>
    </ligand>
</feature>
<evidence type="ECO:0000259" key="6">
    <source>
        <dbReference type="Pfam" id="PF07992"/>
    </source>
</evidence>
<evidence type="ECO:0000313" key="9">
    <source>
        <dbReference type="Proteomes" id="UP000053300"/>
    </source>
</evidence>
<evidence type="ECO:0000256" key="1">
    <source>
        <dbReference type="ARBA" id="ARBA00022630"/>
    </source>
</evidence>
<reference evidence="8 9" key="1">
    <citation type="submission" date="2015-12" db="EMBL/GenBank/DDBJ databases">
        <title>Complete genome sequence of a multi-drug resistant strain Acidovorax sp. 12322-1.</title>
        <authorList>
            <person name="Ming D."/>
            <person name="Wang M."/>
            <person name="Hu S."/>
            <person name="Zhou Y."/>
            <person name="Jiang T."/>
        </authorList>
    </citation>
    <scope>NUCLEOTIDE SEQUENCE [LARGE SCALE GENOMIC DNA]</scope>
    <source>
        <strain evidence="8 9">12322-1</strain>
    </source>
</reference>
<dbReference type="Pfam" id="PF07992">
    <property type="entry name" value="Pyr_redox_2"/>
    <property type="match status" value="1"/>
</dbReference>
<evidence type="ECO:0000313" key="10">
    <source>
        <dbReference type="Proteomes" id="UP000242792"/>
    </source>
</evidence>
<gene>
    <name evidence="8" type="ORF">AS359_07675</name>
    <name evidence="7" type="ORF">B5M06_14235</name>
</gene>
<dbReference type="RefSeq" id="WP_054067077.1">
    <property type="nucleotide sequence ID" value="NZ_CAUCIF010000015.1"/>
</dbReference>
<feature type="binding site" evidence="5">
    <location>
        <position position="51"/>
    </location>
    <ligand>
        <name>FAD</name>
        <dbReference type="ChEBI" id="CHEBI:57692"/>
    </ligand>
</feature>